<evidence type="ECO:0000313" key="3">
    <source>
        <dbReference type="Proteomes" id="UP000006062"/>
    </source>
</evidence>
<evidence type="ECO:0000259" key="1">
    <source>
        <dbReference type="Pfam" id="PF01850"/>
    </source>
</evidence>
<feature type="domain" description="PIN" evidence="1">
    <location>
        <begin position="6"/>
        <end position="129"/>
    </location>
</feature>
<dbReference type="eggNOG" id="COG2402">
    <property type="taxonomic scope" value="Bacteria"/>
</dbReference>
<dbReference type="InterPro" id="IPR029060">
    <property type="entry name" value="PIN-like_dom_sf"/>
</dbReference>
<dbReference type="GO" id="GO:0016075">
    <property type="term" value="P:rRNA catabolic process"/>
    <property type="evidence" value="ECO:0007669"/>
    <property type="project" value="TreeGrafter"/>
</dbReference>
<dbReference type="OrthoDB" id="164456at2"/>
<evidence type="ECO:0000313" key="2">
    <source>
        <dbReference type="EMBL" id="AFL73218.1"/>
    </source>
</evidence>
<dbReference type="SUPFAM" id="SSF88723">
    <property type="entry name" value="PIN domain-like"/>
    <property type="match status" value="1"/>
</dbReference>
<protein>
    <submittedName>
        <fullName evidence="2">Putative nucleic acid-binding protein, contains PIN domain</fullName>
    </submittedName>
</protein>
<dbReference type="GO" id="GO:0004521">
    <property type="term" value="F:RNA endonuclease activity"/>
    <property type="evidence" value="ECO:0007669"/>
    <property type="project" value="InterPro"/>
</dbReference>
<dbReference type="PANTHER" id="PTHR42188">
    <property type="entry name" value="23S RRNA-SPECIFIC ENDONUCLEASE VAPC20"/>
    <property type="match status" value="1"/>
</dbReference>
<gene>
    <name evidence="2" type="ordered locus">Thivi_1192</name>
</gene>
<dbReference type="STRING" id="765911.Thivi_1192"/>
<dbReference type="InterPro" id="IPR039018">
    <property type="entry name" value="VapC20-like"/>
</dbReference>
<dbReference type="KEGG" id="tvi:Thivi_1192"/>
<dbReference type="EMBL" id="CP003154">
    <property type="protein sequence ID" value="AFL73218.1"/>
    <property type="molecule type" value="Genomic_DNA"/>
</dbReference>
<dbReference type="RefSeq" id="WP_014777702.1">
    <property type="nucleotide sequence ID" value="NC_018012.1"/>
</dbReference>
<accession>I3Y8A0</accession>
<name>I3Y8A0_THIV6</name>
<dbReference type="Proteomes" id="UP000006062">
    <property type="component" value="Chromosome"/>
</dbReference>
<reference evidence="2 3" key="1">
    <citation type="submission" date="2012-06" db="EMBL/GenBank/DDBJ databases">
        <title>Complete sequence of Thiocystis violascens DSM 198.</title>
        <authorList>
            <consortium name="US DOE Joint Genome Institute"/>
            <person name="Lucas S."/>
            <person name="Han J."/>
            <person name="Lapidus A."/>
            <person name="Cheng J.-F."/>
            <person name="Goodwin L."/>
            <person name="Pitluck S."/>
            <person name="Peters L."/>
            <person name="Ovchinnikova G."/>
            <person name="Teshima H."/>
            <person name="Detter J.C."/>
            <person name="Han C."/>
            <person name="Tapia R."/>
            <person name="Land M."/>
            <person name="Hauser L."/>
            <person name="Kyrpides N."/>
            <person name="Ivanova N."/>
            <person name="Pagani I."/>
            <person name="Vogl K."/>
            <person name="Liu Z."/>
            <person name="Frigaard N.-U."/>
            <person name="Bryant D."/>
            <person name="Woyke T."/>
        </authorList>
    </citation>
    <scope>NUCLEOTIDE SEQUENCE [LARGE SCALE GENOMIC DNA]</scope>
    <source>
        <strain evidence="3">ATCC 17096 / DSM 198 / 6111</strain>
    </source>
</reference>
<keyword evidence="3" id="KW-1185">Reference proteome</keyword>
<dbReference type="Pfam" id="PF01850">
    <property type="entry name" value="PIN"/>
    <property type="match status" value="1"/>
</dbReference>
<organism evidence="2 3">
    <name type="scientific">Thiocystis violascens (strain ATCC 17096 / DSM 198 / 6111)</name>
    <name type="common">Chromatium violascens</name>
    <dbReference type="NCBI Taxonomy" id="765911"/>
    <lineage>
        <taxon>Bacteria</taxon>
        <taxon>Pseudomonadati</taxon>
        <taxon>Pseudomonadota</taxon>
        <taxon>Gammaproteobacteria</taxon>
        <taxon>Chromatiales</taxon>
        <taxon>Chromatiaceae</taxon>
        <taxon>Thiocystis</taxon>
    </lineage>
</organism>
<dbReference type="Gene3D" id="3.40.50.1010">
    <property type="entry name" value="5'-nuclease"/>
    <property type="match status" value="1"/>
</dbReference>
<dbReference type="PANTHER" id="PTHR42188:SF1">
    <property type="entry name" value="23S RRNA-SPECIFIC ENDONUCLEASE VAPC20"/>
    <property type="match status" value="1"/>
</dbReference>
<proteinExistence type="predicted"/>
<dbReference type="AlphaFoldDB" id="I3Y8A0"/>
<dbReference type="InterPro" id="IPR002716">
    <property type="entry name" value="PIN_dom"/>
</dbReference>
<sequence>MKPSAFVDTGYWIALLDGRDQYHRVAKELLPRLLGSYRVVLSEFVLFETLTYLNCSVGRHDLAVRFLDKVAAGRFDIVEVGQPVKAQALALFRQYADKDFSVTDCCSFVVMRDAGIGCFAGFDAHFEQMGCVSLLKRS</sequence>
<dbReference type="HOGENOM" id="CLU_136715_1_1_6"/>